<dbReference type="InterPro" id="IPR004827">
    <property type="entry name" value="bZIP"/>
</dbReference>
<evidence type="ECO:0000259" key="2">
    <source>
        <dbReference type="PROSITE" id="PS50217"/>
    </source>
</evidence>
<dbReference type="CTD" id="39243"/>
<dbReference type="OMA" id="MQDPAYK"/>
<dbReference type="RefSeq" id="XP_023178734.1">
    <property type="nucleotide sequence ID" value="XM_023322966.2"/>
</dbReference>
<keyword evidence="3" id="KW-1185">Reference proteome</keyword>
<feature type="domain" description="BZIP" evidence="2">
    <location>
        <begin position="24"/>
        <end position="81"/>
    </location>
</feature>
<accession>A0A6J1MBN7</accession>
<evidence type="ECO:0000256" key="1">
    <source>
        <dbReference type="SAM" id="MobiDB-lite"/>
    </source>
</evidence>
<sequence length="119" mass="13807">MPARRSTAKAATSNGSATSPQMEDHAYKMKRKKNNEAVQRTREKTKKTAEERKGRIDKLKNENLKLEERIESEKKHIHFLRVMIIQGKKNKEQDQLIDKILKSSDEDDDDLTATLNQND</sequence>
<protein>
    <submittedName>
        <fullName evidence="4">CCAAT/enhancer-binding protein gamma</fullName>
    </submittedName>
</protein>
<dbReference type="PROSITE" id="PS50217">
    <property type="entry name" value="BZIP"/>
    <property type="match status" value="1"/>
</dbReference>
<dbReference type="InterPro" id="IPR046347">
    <property type="entry name" value="bZIP_sf"/>
</dbReference>
<feature type="compositionally biased region" description="Polar residues" evidence="1">
    <location>
        <begin position="9"/>
        <end position="21"/>
    </location>
</feature>
<feature type="compositionally biased region" description="Basic and acidic residues" evidence="1">
    <location>
        <begin position="39"/>
        <end position="53"/>
    </location>
</feature>
<dbReference type="Gene3D" id="1.20.5.170">
    <property type="match status" value="1"/>
</dbReference>
<reference evidence="4" key="1">
    <citation type="submission" date="2025-08" db="UniProtKB">
        <authorList>
            <consortium name="RefSeq"/>
        </authorList>
    </citation>
    <scope>IDENTIFICATION</scope>
    <source>
        <strain evidence="4">15085-1641.00</strain>
        <tissue evidence="4">Whole body</tissue>
    </source>
</reference>
<name>A0A6J1MBN7_DROHY</name>
<dbReference type="KEGG" id="dhe:111604768"/>
<dbReference type="GeneID" id="111604768"/>
<gene>
    <name evidence="4" type="primary">LOC111604768</name>
</gene>
<dbReference type="FunFam" id="1.20.5.170:FF:000140">
    <property type="entry name" value="BZIP transcription factor family"/>
    <property type="match status" value="1"/>
</dbReference>
<proteinExistence type="predicted"/>
<evidence type="ECO:0000313" key="3">
    <source>
        <dbReference type="Proteomes" id="UP000504633"/>
    </source>
</evidence>
<evidence type="ECO:0000313" key="4">
    <source>
        <dbReference type="RefSeq" id="XP_023178734.1"/>
    </source>
</evidence>
<dbReference type="AlphaFoldDB" id="A0A6J1MBN7"/>
<feature type="region of interest" description="Disordered" evidence="1">
    <location>
        <begin position="1"/>
        <end position="53"/>
    </location>
</feature>
<dbReference type="Proteomes" id="UP000504633">
    <property type="component" value="Unplaced"/>
</dbReference>
<dbReference type="Pfam" id="PF07716">
    <property type="entry name" value="bZIP_2"/>
    <property type="match status" value="1"/>
</dbReference>
<dbReference type="SUPFAM" id="SSF57959">
    <property type="entry name" value="Leucine zipper domain"/>
    <property type="match status" value="1"/>
</dbReference>
<organism evidence="3 4">
    <name type="scientific">Drosophila hydei</name>
    <name type="common">Fruit fly</name>
    <dbReference type="NCBI Taxonomy" id="7224"/>
    <lineage>
        <taxon>Eukaryota</taxon>
        <taxon>Metazoa</taxon>
        <taxon>Ecdysozoa</taxon>
        <taxon>Arthropoda</taxon>
        <taxon>Hexapoda</taxon>
        <taxon>Insecta</taxon>
        <taxon>Pterygota</taxon>
        <taxon>Neoptera</taxon>
        <taxon>Endopterygota</taxon>
        <taxon>Diptera</taxon>
        <taxon>Brachycera</taxon>
        <taxon>Muscomorpha</taxon>
        <taxon>Ephydroidea</taxon>
        <taxon>Drosophilidae</taxon>
        <taxon>Drosophila</taxon>
    </lineage>
</organism>
<dbReference type="OrthoDB" id="10039716at2759"/>
<dbReference type="GO" id="GO:0005634">
    <property type="term" value="C:nucleus"/>
    <property type="evidence" value="ECO:0007669"/>
    <property type="project" value="UniProtKB-ARBA"/>
</dbReference>
<dbReference type="GO" id="GO:0003700">
    <property type="term" value="F:DNA-binding transcription factor activity"/>
    <property type="evidence" value="ECO:0007669"/>
    <property type="project" value="InterPro"/>
</dbReference>